<sequence>MNGMTDWFEAILRCFCLKIEPLSAASIVRNTNVMIKKIRSDPNMPNGNQETERDQAREASGPPISHHMCCRTASQRRLSVSFLLRQEILYVAAQSQVAMETTKQSNIIFGLMFAKI</sequence>
<evidence type="ECO:0000256" key="1">
    <source>
        <dbReference type="SAM" id="MobiDB-lite"/>
    </source>
</evidence>
<name>A0ABV0Y0G1_9TELE</name>
<dbReference type="Proteomes" id="UP001469553">
    <property type="component" value="Unassembled WGS sequence"/>
</dbReference>
<evidence type="ECO:0000313" key="3">
    <source>
        <dbReference type="Proteomes" id="UP001469553"/>
    </source>
</evidence>
<reference evidence="2 3" key="1">
    <citation type="submission" date="2021-06" db="EMBL/GenBank/DDBJ databases">
        <authorList>
            <person name="Palmer J.M."/>
        </authorList>
    </citation>
    <scope>NUCLEOTIDE SEQUENCE [LARGE SCALE GENOMIC DNA]</scope>
    <source>
        <strain evidence="2 3">AS_MEX2019</strain>
        <tissue evidence="2">Muscle</tissue>
    </source>
</reference>
<keyword evidence="3" id="KW-1185">Reference proteome</keyword>
<evidence type="ECO:0000313" key="2">
    <source>
        <dbReference type="EMBL" id="MEQ2287060.1"/>
    </source>
</evidence>
<protein>
    <submittedName>
        <fullName evidence="2">Uncharacterized protein</fullName>
    </submittedName>
</protein>
<organism evidence="2 3">
    <name type="scientific">Ameca splendens</name>
    <dbReference type="NCBI Taxonomy" id="208324"/>
    <lineage>
        <taxon>Eukaryota</taxon>
        <taxon>Metazoa</taxon>
        <taxon>Chordata</taxon>
        <taxon>Craniata</taxon>
        <taxon>Vertebrata</taxon>
        <taxon>Euteleostomi</taxon>
        <taxon>Actinopterygii</taxon>
        <taxon>Neopterygii</taxon>
        <taxon>Teleostei</taxon>
        <taxon>Neoteleostei</taxon>
        <taxon>Acanthomorphata</taxon>
        <taxon>Ovalentaria</taxon>
        <taxon>Atherinomorphae</taxon>
        <taxon>Cyprinodontiformes</taxon>
        <taxon>Goodeidae</taxon>
        <taxon>Ameca</taxon>
    </lineage>
</organism>
<gene>
    <name evidence="2" type="ORF">AMECASPLE_008640</name>
</gene>
<comment type="caution">
    <text evidence="2">The sequence shown here is derived from an EMBL/GenBank/DDBJ whole genome shotgun (WGS) entry which is preliminary data.</text>
</comment>
<accession>A0ABV0Y0G1</accession>
<feature type="region of interest" description="Disordered" evidence="1">
    <location>
        <begin position="38"/>
        <end position="64"/>
    </location>
</feature>
<dbReference type="EMBL" id="JAHRIP010019275">
    <property type="protein sequence ID" value="MEQ2287060.1"/>
    <property type="molecule type" value="Genomic_DNA"/>
</dbReference>
<proteinExistence type="predicted"/>